<dbReference type="InterPro" id="IPR037171">
    <property type="entry name" value="NagB/RpiA_transferase-like"/>
</dbReference>
<organism evidence="5 6">
    <name type="scientific">Anaerococcus kampingae</name>
    <dbReference type="NCBI Taxonomy" id="3115614"/>
    <lineage>
        <taxon>Bacteria</taxon>
        <taxon>Bacillati</taxon>
        <taxon>Bacillota</taxon>
        <taxon>Tissierellia</taxon>
        <taxon>Tissierellales</taxon>
        <taxon>Peptoniphilaceae</taxon>
        <taxon>Anaerococcus</taxon>
    </lineage>
</organism>
<dbReference type="PANTHER" id="PTHR23407:SF1">
    <property type="entry name" value="5-FORMYLTETRAHYDROFOLATE CYCLO-LIGASE"/>
    <property type="match status" value="1"/>
</dbReference>
<dbReference type="EC" id="6.3.3.2" evidence="4"/>
<evidence type="ECO:0000256" key="2">
    <source>
        <dbReference type="ARBA" id="ARBA00022741"/>
    </source>
</evidence>
<accession>A0ABW9MFH4</accession>
<dbReference type="InterPro" id="IPR002698">
    <property type="entry name" value="FTHF_cligase"/>
</dbReference>
<name>A0ABW9MFH4_9FIRM</name>
<protein>
    <recommendedName>
        <fullName evidence="4">5-formyltetrahydrofolate cyclo-ligase</fullName>
        <ecNumber evidence="4">6.3.3.2</ecNumber>
    </recommendedName>
</protein>
<evidence type="ECO:0000256" key="1">
    <source>
        <dbReference type="ARBA" id="ARBA00010638"/>
    </source>
</evidence>
<dbReference type="Proteomes" id="UP001637994">
    <property type="component" value="Unassembled WGS sequence"/>
</dbReference>
<keyword evidence="3 4" id="KW-0067">ATP-binding</keyword>
<keyword evidence="4" id="KW-0479">Metal-binding</keyword>
<dbReference type="NCBIfam" id="TIGR02727">
    <property type="entry name" value="MTHFS_bact"/>
    <property type="match status" value="1"/>
</dbReference>
<dbReference type="Gene3D" id="3.40.50.10420">
    <property type="entry name" value="NagB/RpiA/CoA transferase-like"/>
    <property type="match status" value="1"/>
</dbReference>
<keyword evidence="4" id="KW-0460">Magnesium</keyword>
<dbReference type="GO" id="GO:0030272">
    <property type="term" value="F:5-formyltetrahydrofolate cyclo-ligase activity"/>
    <property type="evidence" value="ECO:0007669"/>
    <property type="project" value="UniProtKB-EC"/>
</dbReference>
<evidence type="ECO:0000313" key="6">
    <source>
        <dbReference type="Proteomes" id="UP001637994"/>
    </source>
</evidence>
<comment type="cofactor">
    <cofactor evidence="4">
        <name>Mg(2+)</name>
        <dbReference type="ChEBI" id="CHEBI:18420"/>
    </cofactor>
</comment>
<dbReference type="RefSeq" id="WP_410036031.1">
    <property type="nucleotide sequence ID" value="NZ_JBGMEF010000048.1"/>
</dbReference>
<dbReference type="PIRSF" id="PIRSF006806">
    <property type="entry name" value="FTHF_cligase"/>
    <property type="match status" value="1"/>
</dbReference>
<dbReference type="Pfam" id="PF01812">
    <property type="entry name" value="5-FTHF_cyc-lig"/>
    <property type="match status" value="1"/>
</dbReference>
<keyword evidence="6" id="KW-1185">Reference proteome</keyword>
<dbReference type="PANTHER" id="PTHR23407">
    <property type="entry name" value="ATPASE INHIBITOR/5-FORMYLTETRAHYDROFOLATE CYCLO-LIGASE"/>
    <property type="match status" value="1"/>
</dbReference>
<sequence>MKSEFRRFFLNLRREMDDKYIKNMSDKICENLLKSEIYKDSQTIFVYVSMAKEVETRNLIKKALADGKDIYVPKIIDRQMKACKLNDLDDLELGLFGIPTSRDNDFIENPDLTITPGLSFDEEKNRLGYGGGYYDKFFAKNKTIKAGLMISDFLSIKLPIENTDVKVDFIITEEKNY</sequence>
<dbReference type="InterPro" id="IPR024185">
    <property type="entry name" value="FTHF_cligase-like_sf"/>
</dbReference>
<gene>
    <name evidence="5" type="ORF">ACCQ42_09785</name>
</gene>
<dbReference type="EMBL" id="JBGMEF010000048">
    <property type="protein sequence ID" value="MFO3668043.1"/>
    <property type="molecule type" value="Genomic_DNA"/>
</dbReference>
<evidence type="ECO:0000256" key="4">
    <source>
        <dbReference type="RuleBase" id="RU361279"/>
    </source>
</evidence>
<proteinExistence type="inferred from homology"/>
<comment type="similarity">
    <text evidence="1 4">Belongs to the 5-formyltetrahydrofolate cyclo-ligase family.</text>
</comment>
<reference evidence="5 6" key="1">
    <citation type="journal article" date="2025" name="Anaerobe">
        <title>Description of Anaerococcus kampingiae sp. nov., Anaerococcus groningensis sp. nov., Anaerococcus martiniensis sp. nov., and Anaerococcus cruorum sp. nov., isolated from human clinical specimens.</title>
        <authorList>
            <person name="Boiten K.E."/>
            <person name="Meijer J."/>
            <person name="van Wezel E.M."/>
            <person name="Veloo A.C.M."/>
        </authorList>
    </citation>
    <scope>NUCLEOTIDE SEQUENCE [LARGE SCALE GENOMIC DNA]</scope>
    <source>
        <strain evidence="5 6">ENR0874</strain>
    </source>
</reference>
<evidence type="ECO:0000313" key="5">
    <source>
        <dbReference type="EMBL" id="MFO3668043.1"/>
    </source>
</evidence>
<keyword evidence="2 4" id="KW-0547">Nucleotide-binding</keyword>
<comment type="caution">
    <text evidence="5">The sequence shown here is derived from an EMBL/GenBank/DDBJ whole genome shotgun (WGS) entry which is preliminary data.</text>
</comment>
<evidence type="ECO:0000256" key="3">
    <source>
        <dbReference type="ARBA" id="ARBA00022840"/>
    </source>
</evidence>
<dbReference type="SUPFAM" id="SSF100950">
    <property type="entry name" value="NagB/RpiA/CoA transferase-like"/>
    <property type="match status" value="1"/>
</dbReference>
<keyword evidence="5" id="KW-0436">Ligase</keyword>
<comment type="catalytic activity">
    <reaction evidence="4">
        <text>(6S)-5-formyl-5,6,7,8-tetrahydrofolate + ATP = (6R)-5,10-methenyltetrahydrofolate + ADP + phosphate</text>
        <dbReference type="Rhea" id="RHEA:10488"/>
        <dbReference type="ChEBI" id="CHEBI:30616"/>
        <dbReference type="ChEBI" id="CHEBI:43474"/>
        <dbReference type="ChEBI" id="CHEBI:57455"/>
        <dbReference type="ChEBI" id="CHEBI:57457"/>
        <dbReference type="ChEBI" id="CHEBI:456216"/>
        <dbReference type="EC" id="6.3.3.2"/>
    </reaction>
</comment>